<dbReference type="FunCoup" id="I2H5P9">
    <property type="interactions" value="371"/>
</dbReference>
<keyword evidence="4 10" id="KW-0479">Metal-binding</keyword>
<dbReference type="EC" id="4.4.1.17" evidence="10"/>
<dbReference type="HOGENOM" id="CLU_048602_0_1_1"/>
<evidence type="ECO:0000256" key="9">
    <source>
        <dbReference type="ARBA" id="ARBA00023239"/>
    </source>
</evidence>
<feature type="region of interest" description="Disordered" evidence="11">
    <location>
        <begin position="66"/>
        <end position="108"/>
    </location>
</feature>
<dbReference type="STRING" id="1071380.I2H5P9"/>
<organism evidence="12 13">
    <name type="scientific">Henningerozyma blattae (strain ATCC 34711 / CBS 6284 / DSM 70876 / NBRC 10599 / NRRL Y-10934 / UCD 77-7)</name>
    <name type="common">Yeast</name>
    <name type="synonym">Tetrapisispora blattae</name>
    <dbReference type="NCBI Taxonomy" id="1071380"/>
    <lineage>
        <taxon>Eukaryota</taxon>
        <taxon>Fungi</taxon>
        <taxon>Dikarya</taxon>
        <taxon>Ascomycota</taxon>
        <taxon>Saccharomycotina</taxon>
        <taxon>Saccharomycetes</taxon>
        <taxon>Saccharomycetales</taxon>
        <taxon>Saccharomycetaceae</taxon>
        <taxon>Henningerozyma</taxon>
    </lineage>
</organism>
<reference evidence="12 13" key="1">
    <citation type="journal article" date="2011" name="Proc. Natl. Acad. Sci. U.S.A.">
        <title>Evolutionary erosion of yeast sex chromosomes by mating-type switching accidents.</title>
        <authorList>
            <person name="Gordon J.L."/>
            <person name="Armisen D."/>
            <person name="Proux-Wera E."/>
            <person name="Oheigeartaigh S.S."/>
            <person name="Byrne K.P."/>
            <person name="Wolfe K.H."/>
        </authorList>
    </citation>
    <scope>NUCLEOTIDE SEQUENCE [LARGE SCALE GENOMIC DNA]</scope>
    <source>
        <strain evidence="13">ATCC 34711 / CBS 6284 / DSM 70876 / NBRC 10599 / NRRL Y-10934 / UCD 77-7</strain>
    </source>
</reference>
<dbReference type="GO" id="GO:0004408">
    <property type="term" value="F:holocytochrome-c synthase activity"/>
    <property type="evidence" value="ECO:0007669"/>
    <property type="project" value="UniProtKB-EC"/>
</dbReference>
<feature type="region of interest" description="Disordered" evidence="11">
    <location>
        <begin position="1"/>
        <end position="49"/>
    </location>
</feature>
<evidence type="ECO:0000256" key="3">
    <source>
        <dbReference type="ARBA" id="ARBA00022617"/>
    </source>
</evidence>
<dbReference type="InterPro" id="IPR000511">
    <property type="entry name" value="Holocyt_c/c1_synthase"/>
</dbReference>
<dbReference type="OMA" id="QCPIPHE"/>
<dbReference type="GO" id="GO:0005743">
    <property type="term" value="C:mitochondrial inner membrane"/>
    <property type="evidence" value="ECO:0007669"/>
    <property type="project" value="UniProtKB-SubCell"/>
</dbReference>
<accession>I2H5P9</accession>
<dbReference type="Proteomes" id="UP000002866">
    <property type="component" value="Chromosome 6"/>
</dbReference>
<dbReference type="PANTHER" id="PTHR12743:SF3">
    <property type="entry name" value="HOLOCYTOCHROME-C SYNTHASE"/>
    <property type="match status" value="1"/>
</dbReference>
<sequence>MGLFWATPTNTDSNSNSSTTKTSGSKLELESNCPYLKGKNSSKDNANVSTTPFENILQRQNNSISNEANNQDSLDPLNHLPKDLSLSELPGQSIDLPKERSISSIPKGNTNTLWEYPSPQQMYNAMVRKGKIDVSTGEEIEKETVISMVDVHNFLNEGCWDEILKWEKPYTEKSNYKPTLLKFIGKPDQYSPRAKAIHYLSMILPNHFSNELPFDRHDWFVLRKTDPNTPIDQGTTTNASVDGVTPGFKVIRYVIDFYGGPDDKNGMPTFNLDVRPALDSLTNVCDRFNHQYQRFNQKRSIDPKKS</sequence>
<dbReference type="PANTHER" id="PTHR12743">
    <property type="entry name" value="CYTOCHROME C1 HEME LYASE"/>
    <property type="match status" value="1"/>
</dbReference>
<dbReference type="RefSeq" id="XP_004181220.1">
    <property type="nucleotide sequence ID" value="XM_004181172.1"/>
</dbReference>
<dbReference type="InParanoid" id="I2H5P9"/>
<evidence type="ECO:0000256" key="5">
    <source>
        <dbReference type="ARBA" id="ARBA00022792"/>
    </source>
</evidence>
<dbReference type="eggNOG" id="KOG3996">
    <property type="taxonomic scope" value="Eukaryota"/>
</dbReference>
<evidence type="ECO:0000256" key="7">
    <source>
        <dbReference type="ARBA" id="ARBA00023128"/>
    </source>
</evidence>
<evidence type="ECO:0000256" key="6">
    <source>
        <dbReference type="ARBA" id="ARBA00023004"/>
    </source>
</evidence>
<dbReference type="PROSITE" id="PS00822">
    <property type="entry name" value="CYTO_HEME_LYASE_2"/>
    <property type="match status" value="1"/>
</dbReference>
<evidence type="ECO:0000313" key="12">
    <source>
        <dbReference type="EMBL" id="CCH61701.1"/>
    </source>
</evidence>
<dbReference type="GO" id="GO:0046872">
    <property type="term" value="F:metal ion binding"/>
    <property type="evidence" value="ECO:0007669"/>
    <property type="project" value="UniProtKB-KW"/>
</dbReference>
<feature type="compositionally biased region" description="Low complexity" evidence="11">
    <location>
        <begin position="7"/>
        <end position="25"/>
    </location>
</feature>
<dbReference type="GeneID" id="14496810"/>
<dbReference type="OrthoDB" id="1158011at2759"/>
<keyword evidence="3 10" id="KW-0349">Heme</keyword>
<evidence type="ECO:0000256" key="11">
    <source>
        <dbReference type="SAM" id="MobiDB-lite"/>
    </source>
</evidence>
<proteinExistence type="inferred from homology"/>
<evidence type="ECO:0000256" key="1">
    <source>
        <dbReference type="ARBA" id="ARBA00004273"/>
    </source>
</evidence>
<evidence type="ECO:0000256" key="8">
    <source>
        <dbReference type="ARBA" id="ARBA00023136"/>
    </source>
</evidence>
<keyword evidence="13" id="KW-1185">Reference proteome</keyword>
<dbReference type="EMBL" id="HE806321">
    <property type="protein sequence ID" value="CCH61701.1"/>
    <property type="molecule type" value="Genomic_DNA"/>
</dbReference>
<evidence type="ECO:0000313" key="13">
    <source>
        <dbReference type="Proteomes" id="UP000002866"/>
    </source>
</evidence>
<keyword evidence="9 10" id="KW-0456">Lyase</keyword>
<comment type="subcellular location">
    <subcellularLocation>
        <location evidence="1 10">Mitochondrion inner membrane</location>
    </subcellularLocation>
</comment>
<evidence type="ECO:0000256" key="4">
    <source>
        <dbReference type="ARBA" id="ARBA00022723"/>
    </source>
</evidence>
<keyword evidence="7 10" id="KW-0496">Mitochondrion</keyword>
<comment type="catalytic activity">
    <reaction evidence="10">
        <text>holo-[cytochrome c] = apo-[cytochrome c] + heme b</text>
        <dbReference type="Rhea" id="RHEA:22648"/>
        <dbReference type="Rhea" id="RHEA-COMP:10725"/>
        <dbReference type="Rhea" id="RHEA-COMP:10726"/>
        <dbReference type="ChEBI" id="CHEBI:29950"/>
        <dbReference type="ChEBI" id="CHEBI:60344"/>
        <dbReference type="ChEBI" id="CHEBI:83739"/>
        <dbReference type="EC" id="4.4.1.17"/>
    </reaction>
</comment>
<comment type="similarity">
    <text evidence="2 10">Belongs to the cytochrome c-type heme lyase family.</text>
</comment>
<dbReference type="GO" id="GO:0005758">
    <property type="term" value="C:mitochondrial intermembrane space"/>
    <property type="evidence" value="ECO:0007669"/>
    <property type="project" value="EnsemblFungi"/>
</dbReference>
<comment type="function">
    <text evidence="10">Lyase that catalyzes the covalent linking of the heme group to the cytochrome C apoprotein to produce the mature functional cytochrome.</text>
</comment>
<dbReference type="KEGG" id="tbl:TBLA_0F01590"/>
<gene>
    <name evidence="12" type="primary">TBLA0F01590</name>
    <name evidence="12" type="ORF">TBLA_0F01590</name>
</gene>
<name>I2H5P9_HENB6</name>
<protein>
    <recommendedName>
        <fullName evidence="10">Holocytochrome c-type synthase</fullName>
        <ecNumber evidence="10">4.4.1.17</ecNumber>
    </recommendedName>
</protein>
<dbReference type="Pfam" id="PF01265">
    <property type="entry name" value="Cyto_heme_lyase"/>
    <property type="match status" value="1"/>
</dbReference>
<keyword evidence="5 10" id="KW-0999">Mitochondrion inner membrane</keyword>
<keyword evidence="8 10" id="KW-0472">Membrane</keyword>
<evidence type="ECO:0000256" key="10">
    <source>
        <dbReference type="RuleBase" id="RU363130"/>
    </source>
</evidence>
<dbReference type="AlphaFoldDB" id="I2H5P9"/>
<evidence type="ECO:0000256" key="2">
    <source>
        <dbReference type="ARBA" id="ARBA00007255"/>
    </source>
</evidence>
<keyword evidence="6 10" id="KW-0408">Iron</keyword>